<organism evidence="1">
    <name type="scientific">marine sediment metagenome</name>
    <dbReference type="NCBI Taxonomy" id="412755"/>
    <lineage>
        <taxon>unclassified sequences</taxon>
        <taxon>metagenomes</taxon>
        <taxon>ecological metagenomes</taxon>
    </lineage>
</organism>
<protein>
    <submittedName>
        <fullName evidence="1">Uncharacterized protein</fullName>
    </submittedName>
</protein>
<name>A0A0F9LHG2_9ZZZZ</name>
<evidence type="ECO:0000313" key="1">
    <source>
        <dbReference type="EMBL" id="KKM63730.1"/>
    </source>
</evidence>
<comment type="caution">
    <text evidence="1">The sequence shown here is derived from an EMBL/GenBank/DDBJ whole genome shotgun (WGS) entry which is preliminary data.</text>
</comment>
<dbReference type="AlphaFoldDB" id="A0A0F9LHG2"/>
<dbReference type="EMBL" id="LAZR01011047">
    <property type="protein sequence ID" value="KKM63730.1"/>
    <property type="molecule type" value="Genomic_DNA"/>
</dbReference>
<gene>
    <name evidence="1" type="ORF">LCGC14_1508560</name>
</gene>
<proteinExistence type="predicted"/>
<reference evidence="1" key="1">
    <citation type="journal article" date="2015" name="Nature">
        <title>Complex archaea that bridge the gap between prokaryotes and eukaryotes.</title>
        <authorList>
            <person name="Spang A."/>
            <person name="Saw J.H."/>
            <person name="Jorgensen S.L."/>
            <person name="Zaremba-Niedzwiedzka K."/>
            <person name="Martijn J."/>
            <person name="Lind A.E."/>
            <person name="van Eijk R."/>
            <person name="Schleper C."/>
            <person name="Guy L."/>
            <person name="Ettema T.J."/>
        </authorList>
    </citation>
    <scope>NUCLEOTIDE SEQUENCE</scope>
</reference>
<accession>A0A0F9LHG2</accession>
<sequence length="183" mass="20369">SSANDNSSGTGHLAKINAKREAYKVTADECRYYSEKIIPLINTLDKKVDELGAQIFQKSVVKVGANSIEVKPFTNYIDHDDVIEKLTGEFVDVANALSGFSTYFVSGIADEKLAYNTLGRTYCNTVKKYAPLLVLISKENNSAIQLFVIWSNRAIKDKALLEKRKIEEKIKNTSEMIVKPIGT</sequence>
<feature type="non-terminal residue" evidence="1">
    <location>
        <position position="1"/>
    </location>
</feature>